<name>A0A428TFX7_9HYPO</name>
<feature type="transmembrane region" description="Helical" evidence="2">
    <location>
        <begin position="73"/>
        <end position="90"/>
    </location>
</feature>
<reference evidence="4 5" key="1">
    <citation type="submission" date="2017-06" db="EMBL/GenBank/DDBJ databases">
        <title>Cmopartive genomic analysis of Ambrosia Fusariam Clade fungi.</title>
        <authorList>
            <person name="Stajich J.E."/>
            <person name="Carrillo J."/>
            <person name="Kijimoto T."/>
            <person name="Eskalen A."/>
            <person name="O'Donnell K."/>
            <person name="Kasson M."/>
        </authorList>
    </citation>
    <scope>NUCLEOTIDE SEQUENCE [LARGE SCALE GENOMIC DNA]</scope>
    <source>
        <strain evidence="4 5">NRRL 20438</strain>
    </source>
</reference>
<evidence type="ECO:0000313" key="5">
    <source>
        <dbReference type="Proteomes" id="UP000288429"/>
    </source>
</evidence>
<keyword evidence="2" id="KW-1133">Transmembrane helix</keyword>
<evidence type="ECO:0000256" key="2">
    <source>
        <dbReference type="SAM" id="Phobius"/>
    </source>
</evidence>
<dbReference type="PANTHER" id="PTHR33112">
    <property type="entry name" value="DOMAIN PROTEIN, PUTATIVE-RELATED"/>
    <property type="match status" value="1"/>
</dbReference>
<keyword evidence="2" id="KW-0812">Transmembrane</keyword>
<keyword evidence="5" id="KW-1185">Reference proteome</keyword>
<evidence type="ECO:0000259" key="3">
    <source>
        <dbReference type="Pfam" id="PF06985"/>
    </source>
</evidence>
<feature type="domain" description="Heterokaryon incompatibility" evidence="3">
    <location>
        <begin position="359"/>
        <end position="536"/>
    </location>
</feature>
<organism evidence="4 5">
    <name type="scientific">Fusarium ambrosium</name>
    <dbReference type="NCBI Taxonomy" id="131363"/>
    <lineage>
        <taxon>Eukaryota</taxon>
        <taxon>Fungi</taxon>
        <taxon>Dikarya</taxon>
        <taxon>Ascomycota</taxon>
        <taxon>Pezizomycotina</taxon>
        <taxon>Sordariomycetes</taxon>
        <taxon>Hypocreomycetidae</taxon>
        <taxon>Hypocreales</taxon>
        <taxon>Nectriaceae</taxon>
        <taxon>Fusarium</taxon>
        <taxon>Fusarium solani species complex</taxon>
    </lineage>
</organism>
<accession>A0A428TFX7</accession>
<feature type="transmembrane region" description="Helical" evidence="2">
    <location>
        <begin position="97"/>
        <end position="122"/>
    </location>
</feature>
<dbReference type="Pfam" id="PF06985">
    <property type="entry name" value="HET"/>
    <property type="match status" value="1"/>
</dbReference>
<dbReference type="EMBL" id="NIZV01000199">
    <property type="protein sequence ID" value="RSM00950.1"/>
    <property type="molecule type" value="Genomic_DNA"/>
</dbReference>
<feature type="transmembrane region" description="Helical" evidence="2">
    <location>
        <begin position="26"/>
        <end position="43"/>
    </location>
</feature>
<proteinExistence type="predicted"/>
<feature type="transmembrane region" description="Helical" evidence="2">
    <location>
        <begin position="50"/>
        <end position="67"/>
    </location>
</feature>
<dbReference type="AlphaFoldDB" id="A0A428TFX7"/>
<keyword evidence="2" id="KW-0472">Membrane</keyword>
<dbReference type="InterPro" id="IPR010730">
    <property type="entry name" value="HET"/>
</dbReference>
<sequence>MLPLTIFFVWAFLAWTALYPHFNPYSYAYVGVTLVVVIALRDTLRWEMELGWMIAWSQFFLSMHFVLVPDLHFIWNSTWLALLTGLWYLLRPSNGWVSFLLFSTIAASQRWVFYTLYLFYWLHPDKSSLPPFSFFAHLVRRPKPPLKRPDSPADSNIADICRRCQGFIYSSRLIMGSSLPIVRLAESFAHYDTMKQLRDSAKGVHSDPNDSFSACFVCNLLLLSVSEKRMEATRWAAKRLRVKVWDERPLSLHTYVQLHIGKHAVGARLLVERGASVQTASPAASEPTTNSAAHWEQANQWISQCQEHHSLCGTPFGTGSFLPTRLLYVEKPTDPTGTPQLRLVITAKEMALNGTSPPYIAFSHCWGPRVPLMLKKNNLQQFCGINGIPFERISQSMQDALHAVLGLGYAYLWIDSLCIIQDDPEDWACESKKMADVYAGAICTIAATASTSGEGGCFRTRDPSALRAYQLSGEQGNVGRTRRPDEGGEEESYEGETTSVHSHEGSVISIRFDDCFDFERYVDRSPLNGRGWVFQERLLSPRILHFGARMLYWECWQRSASEVFPHGYVYKRYPDDFVDDYAPRITWISSREQLEEAERDGQGLYWSYQRGILDRPPAPADDPDAELPWDKNKEERKPTPRGQTLRFWHNIRKASLNSWMHDTEEASGFRDSFWRLLTAHHSANEVGPDSFTHTWYQMVQTYSRGRLTFAKDKLVAFSAIVNALQRNNRYTYLAGIWRESVLPGLVWFVQEGSSRSRLTMVWPENIGNANPNQDRVHVCPTWSWASLEGIIDIHLVPENAQYQIRMSRAMATVEDVTITSSSSSDTSCSVPLQGTLVIAGPLFPISKLPALGARYRQKIWLDIAVNRPVWARFIRDTDEKVDDCDFFCLPLLELETSINFDDDDDKPSWEIQGLVLSRSRGSEVFQRRGLFVLGSKHSNDKPAGVEDS</sequence>
<evidence type="ECO:0000256" key="1">
    <source>
        <dbReference type="SAM" id="MobiDB-lite"/>
    </source>
</evidence>
<feature type="region of interest" description="Disordered" evidence="1">
    <location>
        <begin position="617"/>
        <end position="640"/>
    </location>
</feature>
<dbReference type="Proteomes" id="UP000288429">
    <property type="component" value="Unassembled WGS sequence"/>
</dbReference>
<evidence type="ECO:0000313" key="4">
    <source>
        <dbReference type="EMBL" id="RSM00950.1"/>
    </source>
</evidence>
<gene>
    <name evidence="4" type="ORF">CDV31_011590</name>
</gene>
<feature type="compositionally biased region" description="Basic and acidic residues" evidence="1">
    <location>
        <begin position="628"/>
        <end position="638"/>
    </location>
</feature>
<dbReference type="PANTHER" id="PTHR33112:SF10">
    <property type="entry name" value="TOL"/>
    <property type="match status" value="1"/>
</dbReference>
<comment type="caution">
    <text evidence="4">The sequence shown here is derived from an EMBL/GenBank/DDBJ whole genome shotgun (WGS) entry which is preliminary data.</text>
</comment>
<feature type="region of interest" description="Disordered" evidence="1">
    <location>
        <begin position="475"/>
        <end position="502"/>
    </location>
</feature>
<protein>
    <recommendedName>
        <fullName evidence="3">Heterokaryon incompatibility domain-containing protein</fullName>
    </recommendedName>
</protein>